<dbReference type="GO" id="GO:0015097">
    <property type="term" value="F:mercury ion transmembrane transporter activity"/>
    <property type="evidence" value="ECO:0007669"/>
    <property type="project" value="InterPro"/>
</dbReference>
<protein>
    <submittedName>
        <fullName evidence="2">MerC domain-containing protein</fullName>
    </submittedName>
</protein>
<feature type="transmembrane region" description="Helical" evidence="1">
    <location>
        <begin position="44"/>
        <end position="66"/>
    </location>
</feature>
<keyword evidence="1" id="KW-1133">Transmembrane helix</keyword>
<dbReference type="OrthoDB" id="332228at2"/>
<evidence type="ECO:0000313" key="2">
    <source>
        <dbReference type="EMBL" id="RSK24583.1"/>
    </source>
</evidence>
<keyword evidence="1" id="KW-0472">Membrane</keyword>
<keyword evidence="1" id="KW-0812">Transmembrane</keyword>
<gene>
    <name evidence="2" type="ORF">EI290_19750</name>
</gene>
<feature type="transmembrane region" description="Helical" evidence="1">
    <location>
        <begin position="97"/>
        <end position="116"/>
    </location>
</feature>
<dbReference type="GO" id="GO:0016020">
    <property type="term" value="C:membrane"/>
    <property type="evidence" value="ECO:0007669"/>
    <property type="project" value="InterPro"/>
</dbReference>
<sequence length="190" mass="20445">MKTPVLSTLGTAGLWLTALASPCCFPVFAALASAFGLGSFELFGGWTMYVFQGLVLLSVLGTAVSYRQHRRAGPLAVALGGAVLIFSAYYLVFSQPLVYAGMMGLLLAAGLNHWTYTHMKPLQPLILESRLTCPACGHEQVETMAQNACQYFYECPHCRTVLKPTPGDCCVFCSYGTVKCPPIQQGLACC</sequence>
<comment type="caution">
    <text evidence="2">The sequence shown here is derived from an EMBL/GenBank/DDBJ whole genome shotgun (WGS) entry which is preliminary data.</text>
</comment>
<proteinExistence type="predicted"/>
<dbReference type="InterPro" id="IPR047677">
    <property type="entry name" value="GDCCVxC"/>
</dbReference>
<feature type="transmembrane region" description="Helical" evidence="1">
    <location>
        <begin position="73"/>
        <end position="91"/>
    </location>
</feature>
<dbReference type="Proteomes" id="UP000280066">
    <property type="component" value="Unassembled WGS sequence"/>
</dbReference>
<dbReference type="Pfam" id="PF03203">
    <property type="entry name" value="MerC"/>
    <property type="match status" value="1"/>
</dbReference>
<evidence type="ECO:0000256" key="1">
    <source>
        <dbReference type="SAM" id="Phobius"/>
    </source>
</evidence>
<name>A0A3R9LVB7_9BACT</name>
<dbReference type="NCBIfam" id="NF041374">
    <property type="entry name" value="GDCCVxC"/>
    <property type="match status" value="1"/>
</dbReference>
<dbReference type="AlphaFoldDB" id="A0A3R9LVB7"/>
<organism evidence="2 3">
    <name type="scientific">Hymenobacter metallilatus</name>
    <dbReference type="NCBI Taxonomy" id="2493666"/>
    <lineage>
        <taxon>Bacteria</taxon>
        <taxon>Pseudomonadati</taxon>
        <taxon>Bacteroidota</taxon>
        <taxon>Cytophagia</taxon>
        <taxon>Cytophagales</taxon>
        <taxon>Hymenobacteraceae</taxon>
        <taxon>Hymenobacter</taxon>
    </lineage>
</organism>
<accession>A0A3R9LVB7</accession>
<evidence type="ECO:0000313" key="3">
    <source>
        <dbReference type="Proteomes" id="UP000280066"/>
    </source>
</evidence>
<reference evidence="2 3" key="1">
    <citation type="submission" date="2018-12" db="EMBL/GenBank/DDBJ databases">
        <authorList>
            <person name="Feng G."/>
            <person name="Zhu H."/>
        </authorList>
    </citation>
    <scope>NUCLEOTIDE SEQUENCE [LARGE SCALE GENOMIC DNA]</scope>
    <source>
        <strain evidence="2 3">9PBR-2</strain>
    </source>
</reference>
<keyword evidence="3" id="KW-1185">Reference proteome</keyword>
<dbReference type="EMBL" id="RWIS01000016">
    <property type="protein sequence ID" value="RSK24583.1"/>
    <property type="molecule type" value="Genomic_DNA"/>
</dbReference>
<dbReference type="InterPro" id="IPR004891">
    <property type="entry name" value="Mercury-R_MerC"/>
</dbReference>